<dbReference type="InterPro" id="IPR051481">
    <property type="entry name" value="BTB-POZ/Galectin-3-binding"/>
</dbReference>
<keyword evidence="3" id="KW-1185">Reference proteome</keyword>
<name>A0AA88H2K5_ARTSF</name>
<dbReference type="InterPro" id="IPR011333">
    <property type="entry name" value="SKP1/BTB/POZ_sf"/>
</dbReference>
<dbReference type="AlphaFoldDB" id="A0AA88H2K5"/>
<evidence type="ECO:0000313" key="3">
    <source>
        <dbReference type="Proteomes" id="UP001187531"/>
    </source>
</evidence>
<dbReference type="EMBL" id="JAVRJZ010000122">
    <property type="protein sequence ID" value="KAK2703058.1"/>
    <property type="molecule type" value="Genomic_DNA"/>
</dbReference>
<evidence type="ECO:0000313" key="2">
    <source>
        <dbReference type="EMBL" id="KAK2703058.1"/>
    </source>
</evidence>
<dbReference type="Pfam" id="PF00651">
    <property type="entry name" value="BTB"/>
    <property type="match status" value="1"/>
</dbReference>
<dbReference type="InterPro" id="IPR000210">
    <property type="entry name" value="BTB/POZ_dom"/>
</dbReference>
<dbReference type="PROSITE" id="PS50097">
    <property type="entry name" value="BTB"/>
    <property type="match status" value="1"/>
</dbReference>
<gene>
    <name evidence="2" type="ORF">QYM36_018401</name>
</gene>
<protein>
    <recommendedName>
        <fullName evidence="1">BTB domain-containing protein</fullName>
    </recommendedName>
</protein>
<dbReference type="CDD" id="cd18186">
    <property type="entry name" value="BTB_POZ_ZBTB_KLHL-like"/>
    <property type="match status" value="1"/>
</dbReference>
<sequence length="373" mass="43195">MLVGDCLNTLSCVFSKLNEDRKSFKFCDVILKTGLKSFPAHKVVLSASSAYFSAMFGGNFQEKDKKEIIIKEEAEDVIEAMLEYCYTRQIDMNHPSMLKLIRCFDKFAIDSAIKLLDKNLSNIINTENCVNYLEVSIQFSGFRELKRASAVSFLQMNDSFITNYLKSTHVDILLELLKHEEFYSSNSAVASLFEWIKHETVFSILLKEISCPHLLTEDASQILEICHPSLRSLIKKGVKKENIYFDYKFLADGFDFTLVESLRMESLPGYFSRKFELGNNFILQFYKNHEGNFPQHNIAGLKIWPEENCLALGTYDVEILMTESPLNPDGRNYRFTCRWSFCLSNSHPLVFYFDFDDSLKYRIRVVMSKVQND</sequence>
<dbReference type="SUPFAM" id="SSF54695">
    <property type="entry name" value="POZ domain"/>
    <property type="match status" value="1"/>
</dbReference>
<dbReference type="Gene3D" id="3.30.710.10">
    <property type="entry name" value="Potassium Channel Kv1.1, Chain A"/>
    <property type="match status" value="1"/>
</dbReference>
<evidence type="ECO:0000259" key="1">
    <source>
        <dbReference type="PROSITE" id="PS50097"/>
    </source>
</evidence>
<accession>A0AA88H2K5</accession>
<organism evidence="2 3">
    <name type="scientific">Artemia franciscana</name>
    <name type="common">Brine shrimp</name>
    <name type="synonym">Artemia sanfranciscana</name>
    <dbReference type="NCBI Taxonomy" id="6661"/>
    <lineage>
        <taxon>Eukaryota</taxon>
        <taxon>Metazoa</taxon>
        <taxon>Ecdysozoa</taxon>
        <taxon>Arthropoda</taxon>
        <taxon>Crustacea</taxon>
        <taxon>Branchiopoda</taxon>
        <taxon>Anostraca</taxon>
        <taxon>Artemiidae</taxon>
        <taxon>Artemia</taxon>
    </lineage>
</organism>
<dbReference type="Proteomes" id="UP001187531">
    <property type="component" value="Unassembled WGS sequence"/>
</dbReference>
<proteinExistence type="predicted"/>
<dbReference type="PANTHER" id="PTHR24410">
    <property type="entry name" value="HL07962P-RELATED"/>
    <property type="match status" value="1"/>
</dbReference>
<dbReference type="SMART" id="SM00225">
    <property type="entry name" value="BTB"/>
    <property type="match status" value="1"/>
</dbReference>
<dbReference type="PANTHER" id="PTHR24410:SF23">
    <property type="entry name" value="BTB DOMAIN-CONTAINING PROTEIN-RELATED"/>
    <property type="match status" value="1"/>
</dbReference>
<comment type="caution">
    <text evidence="2">The sequence shown here is derived from an EMBL/GenBank/DDBJ whole genome shotgun (WGS) entry which is preliminary data.</text>
</comment>
<reference evidence="2" key="1">
    <citation type="submission" date="2023-07" db="EMBL/GenBank/DDBJ databases">
        <title>Chromosome-level genome assembly of Artemia franciscana.</title>
        <authorList>
            <person name="Jo E."/>
        </authorList>
    </citation>
    <scope>NUCLEOTIDE SEQUENCE</scope>
    <source>
        <tissue evidence="2">Whole body</tissue>
    </source>
</reference>
<feature type="domain" description="BTB" evidence="1">
    <location>
        <begin position="27"/>
        <end position="94"/>
    </location>
</feature>